<evidence type="ECO:0000313" key="1">
    <source>
        <dbReference type="EMBL" id="KAK9988381.1"/>
    </source>
</evidence>
<dbReference type="AlphaFoldDB" id="A0AAW2BQS7"/>
<protein>
    <submittedName>
        <fullName evidence="1">Uncharacterized protein</fullName>
    </submittedName>
</protein>
<proteinExistence type="predicted"/>
<comment type="caution">
    <text evidence="1">The sequence shown here is derived from an EMBL/GenBank/DDBJ whole genome shotgun (WGS) entry which is preliminary data.</text>
</comment>
<keyword evidence="2" id="KW-1185">Reference proteome</keyword>
<dbReference type="Proteomes" id="UP001459277">
    <property type="component" value="Unassembled WGS sequence"/>
</dbReference>
<dbReference type="EMBL" id="JAZDWU010000010">
    <property type="protein sequence ID" value="KAK9988381.1"/>
    <property type="molecule type" value="Genomic_DNA"/>
</dbReference>
<reference evidence="1 2" key="1">
    <citation type="submission" date="2024-01" db="EMBL/GenBank/DDBJ databases">
        <title>A telomere-to-telomere, gap-free genome of sweet tea (Lithocarpus litseifolius).</title>
        <authorList>
            <person name="Zhou J."/>
        </authorList>
    </citation>
    <scope>NUCLEOTIDE SEQUENCE [LARGE SCALE GENOMIC DNA]</scope>
    <source>
        <strain evidence="1">Zhou-2022a</strain>
        <tissue evidence="1">Leaf</tissue>
    </source>
</reference>
<organism evidence="1 2">
    <name type="scientific">Lithocarpus litseifolius</name>
    <dbReference type="NCBI Taxonomy" id="425828"/>
    <lineage>
        <taxon>Eukaryota</taxon>
        <taxon>Viridiplantae</taxon>
        <taxon>Streptophyta</taxon>
        <taxon>Embryophyta</taxon>
        <taxon>Tracheophyta</taxon>
        <taxon>Spermatophyta</taxon>
        <taxon>Magnoliopsida</taxon>
        <taxon>eudicotyledons</taxon>
        <taxon>Gunneridae</taxon>
        <taxon>Pentapetalae</taxon>
        <taxon>rosids</taxon>
        <taxon>fabids</taxon>
        <taxon>Fagales</taxon>
        <taxon>Fagaceae</taxon>
        <taxon>Lithocarpus</taxon>
    </lineage>
</organism>
<name>A0AAW2BQS7_9ROSI</name>
<evidence type="ECO:0000313" key="2">
    <source>
        <dbReference type="Proteomes" id="UP001459277"/>
    </source>
</evidence>
<sequence>MTLFCLQGWIGKTVWLLGRFWTFCGIFGQKVSQDKSRVFFSPNVSADDRTDLCNILGFRSTPSLRKYLGFPNKQSSTPQDFGFILERVQGRLAGWKANPLFFSHPSHDLHNSELCDAMHCFTY</sequence>
<accession>A0AAW2BQS7</accession>
<gene>
    <name evidence="1" type="ORF">SO802_028620</name>
</gene>